<dbReference type="EMBL" id="NHZO01000097">
    <property type="protein sequence ID" value="PHQ52182.1"/>
    <property type="molecule type" value="Genomic_DNA"/>
</dbReference>
<accession>A0A2G1XLR3</accession>
<dbReference type="Gene3D" id="3.30.565.10">
    <property type="entry name" value="Histidine kinase-like ATPase, C-terminal domain"/>
    <property type="match status" value="1"/>
</dbReference>
<feature type="transmembrane region" description="Helical" evidence="9">
    <location>
        <begin position="76"/>
        <end position="92"/>
    </location>
</feature>
<dbReference type="PANTHER" id="PTHR24421:SF10">
    <property type="entry name" value="NITRATE_NITRITE SENSOR PROTEIN NARQ"/>
    <property type="match status" value="1"/>
</dbReference>
<keyword evidence="4" id="KW-0808">Transferase</keyword>
<evidence type="ECO:0000256" key="2">
    <source>
        <dbReference type="ARBA" id="ARBA00012438"/>
    </source>
</evidence>
<feature type="domain" description="Histidine kinase/HSP90-like ATPase" evidence="10">
    <location>
        <begin position="275"/>
        <end position="365"/>
    </location>
</feature>
<evidence type="ECO:0000313" key="13">
    <source>
        <dbReference type="Proteomes" id="UP000222531"/>
    </source>
</evidence>
<dbReference type="GO" id="GO:0000155">
    <property type="term" value="F:phosphorelay sensor kinase activity"/>
    <property type="evidence" value="ECO:0007669"/>
    <property type="project" value="InterPro"/>
</dbReference>
<feature type="transmembrane region" description="Helical" evidence="9">
    <location>
        <begin position="99"/>
        <end position="118"/>
    </location>
</feature>
<feature type="transmembrane region" description="Helical" evidence="9">
    <location>
        <begin position="28"/>
        <end position="44"/>
    </location>
</feature>
<keyword evidence="9" id="KW-0472">Membrane</keyword>
<keyword evidence="3" id="KW-0597">Phosphoprotein</keyword>
<dbReference type="GO" id="GO:0016020">
    <property type="term" value="C:membrane"/>
    <property type="evidence" value="ECO:0007669"/>
    <property type="project" value="InterPro"/>
</dbReference>
<sequence>MANTGLGLAFAVTLAVFARQIAREDREWLFGFCVSLVVCAAALVRERHRVGAAVVGIVVAGGAGVVAKVADLPREPGAASALALLVLGGSAVRALPLRAAAAVAVGGVAAMAVDWLSIDPESGVWQGPFQLGAVGWAVALGVGAWLRWLDYRRHAATEAVRREERLALARELHDIVAHHVTGIVLQTQAAKIVSRSRPEALDETLTGIEQAGTDALTAMRRVVGLLRDTDDGAGTTPGPEGLTELVRRFEGHGHGPAVRLNLPEEKAAWSPEVTTTVYRIVQEALTNIARHAPHARTATVDVLHAPDGITVEITDDAPPAPARYPHRGGFGLIGMRERVETLGGTLRAGPGSEAGWSIHATLPVAAGERP</sequence>
<evidence type="ECO:0000256" key="4">
    <source>
        <dbReference type="ARBA" id="ARBA00022679"/>
    </source>
</evidence>
<proteinExistence type="predicted"/>
<name>A0A2G1XLR3_STRCJ</name>
<evidence type="ECO:0000256" key="5">
    <source>
        <dbReference type="ARBA" id="ARBA00022741"/>
    </source>
</evidence>
<dbReference type="Proteomes" id="UP000222531">
    <property type="component" value="Unassembled WGS sequence"/>
</dbReference>
<feature type="transmembrane region" description="Helical" evidence="9">
    <location>
        <begin position="124"/>
        <end position="146"/>
    </location>
</feature>
<dbReference type="InterPro" id="IPR050482">
    <property type="entry name" value="Sensor_HK_TwoCompSys"/>
</dbReference>
<dbReference type="GO" id="GO:0005524">
    <property type="term" value="F:ATP binding"/>
    <property type="evidence" value="ECO:0007669"/>
    <property type="project" value="UniProtKB-KW"/>
</dbReference>
<dbReference type="SUPFAM" id="SSF55874">
    <property type="entry name" value="ATPase domain of HSP90 chaperone/DNA topoisomerase II/histidine kinase"/>
    <property type="match status" value="1"/>
</dbReference>
<dbReference type="InterPro" id="IPR003594">
    <property type="entry name" value="HATPase_dom"/>
</dbReference>
<gene>
    <name evidence="12" type="ORF">BLA24_09565</name>
</gene>
<dbReference type="Pfam" id="PF07730">
    <property type="entry name" value="HisKA_3"/>
    <property type="match status" value="1"/>
</dbReference>
<dbReference type="InterPro" id="IPR011712">
    <property type="entry name" value="Sig_transdc_His_kin_sub3_dim/P"/>
</dbReference>
<dbReference type="Pfam" id="PF02518">
    <property type="entry name" value="HATPase_c"/>
    <property type="match status" value="1"/>
</dbReference>
<comment type="caution">
    <text evidence="12">The sequence shown here is derived from an EMBL/GenBank/DDBJ whole genome shotgun (WGS) entry which is preliminary data.</text>
</comment>
<dbReference type="OrthoDB" id="227596at2"/>
<dbReference type="Gene3D" id="1.20.5.1930">
    <property type="match status" value="1"/>
</dbReference>
<comment type="catalytic activity">
    <reaction evidence="1">
        <text>ATP + protein L-histidine = ADP + protein N-phospho-L-histidine.</text>
        <dbReference type="EC" id="2.7.13.3"/>
    </reaction>
</comment>
<evidence type="ECO:0000256" key="9">
    <source>
        <dbReference type="SAM" id="Phobius"/>
    </source>
</evidence>
<dbReference type="AlphaFoldDB" id="A0A2G1XLR3"/>
<protein>
    <recommendedName>
        <fullName evidence="2">histidine kinase</fullName>
        <ecNumber evidence="2">2.7.13.3</ecNumber>
    </recommendedName>
</protein>
<evidence type="ECO:0000256" key="1">
    <source>
        <dbReference type="ARBA" id="ARBA00000085"/>
    </source>
</evidence>
<dbReference type="InterPro" id="IPR036890">
    <property type="entry name" value="HATPase_C_sf"/>
</dbReference>
<feature type="transmembrane region" description="Helical" evidence="9">
    <location>
        <begin position="51"/>
        <end position="70"/>
    </location>
</feature>
<reference evidence="12 13" key="1">
    <citation type="journal article" date="2017" name="Biochemistry">
        <title>Identification of the Biosynthetic Pathway for the Antibiotic Bicyclomycin.</title>
        <authorList>
            <person name="Patteson J."/>
            <person name="Cai W."/>
            <person name="Johnson R.A."/>
            <person name="Santa Maria K."/>
            <person name="Li B."/>
        </authorList>
    </citation>
    <scope>NUCLEOTIDE SEQUENCE [LARGE SCALE GENOMIC DNA]</scope>
    <source>
        <strain evidence="12 13">ATCC 21532</strain>
    </source>
</reference>
<evidence type="ECO:0000256" key="8">
    <source>
        <dbReference type="ARBA" id="ARBA00023012"/>
    </source>
</evidence>
<feature type="domain" description="Signal transduction histidine kinase subgroup 3 dimerisation and phosphoacceptor" evidence="11">
    <location>
        <begin position="164"/>
        <end position="230"/>
    </location>
</feature>
<keyword evidence="9" id="KW-1133">Transmembrane helix</keyword>
<evidence type="ECO:0000259" key="11">
    <source>
        <dbReference type="Pfam" id="PF07730"/>
    </source>
</evidence>
<keyword evidence="9" id="KW-0812">Transmembrane</keyword>
<dbReference type="CDD" id="cd16917">
    <property type="entry name" value="HATPase_UhpB-NarQ-NarX-like"/>
    <property type="match status" value="1"/>
</dbReference>
<dbReference type="GO" id="GO:0046983">
    <property type="term" value="F:protein dimerization activity"/>
    <property type="evidence" value="ECO:0007669"/>
    <property type="project" value="InterPro"/>
</dbReference>
<keyword evidence="5" id="KW-0547">Nucleotide-binding</keyword>
<keyword evidence="8" id="KW-0902">Two-component regulatory system</keyword>
<keyword evidence="13" id="KW-1185">Reference proteome</keyword>
<keyword evidence="7" id="KW-0067">ATP-binding</keyword>
<keyword evidence="6" id="KW-0418">Kinase</keyword>
<evidence type="ECO:0000313" key="12">
    <source>
        <dbReference type="EMBL" id="PHQ52182.1"/>
    </source>
</evidence>
<dbReference type="EC" id="2.7.13.3" evidence="2"/>
<evidence type="ECO:0000259" key="10">
    <source>
        <dbReference type="Pfam" id="PF02518"/>
    </source>
</evidence>
<evidence type="ECO:0000256" key="3">
    <source>
        <dbReference type="ARBA" id="ARBA00022553"/>
    </source>
</evidence>
<organism evidence="12 13">
    <name type="scientific">Streptomyces cinnamoneus</name>
    <name type="common">Streptoverticillium cinnamoneum</name>
    <dbReference type="NCBI Taxonomy" id="53446"/>
    <lineage>
        <taxon>Bacteria</taxon>
        <taxon>Bacillati</taxon>
        <taxon>Actinomycetota</taxon>
        <taxon>Actinomycetes</taxon>
        <taxon>Kitasatosporales</taxon>
        <taxon>Streptomycetaceae</taxon>
        <taxon>Streptomyces</taxon>
        <taxon>Streptomyces cinnamoneus group</taxon>
    </lineage>
</organism>
<dbReference type="PANTHER" id="PTHR24421">
    <property type="entry name" value="NITRATE/NITRITE SENSOR PROTEIN NARX-RELATED"/>
    <property type="match status" value="1"/>
</dbReference>
<evidence type="ECO:0000256" key="6">
    <source>
        <dbReference type="ARBA" id="ARBA00022777"/>
    </source>
</evidence>
<evidence type="ECO:0000256" key="7">
    <source>
        <dbReference type="ARBA" id="ARBA00022840"/>
    </source>
</evidence>